<evidence type="ECO:0000313" key="2">
    <source>
        <dbReference type="EMBL" id="MBM2414102.1"/>
    </source>
</evidence>
<comment type="caution">
    <text evidence="2">The sequence shown here is derived from an EMBL/GenBank/DDBJ whole genome shotgun (WGS) entry which is preliminary data.</text>
</comment>
<dbReference type="NCBIfam" id="TIGR04025">
    <property type="entry name" value="PPOX_FMN_DR2398"/>
    <property type="match status" value="1"/>
</dbReference>
<dbReference type="RefSeq" id="WP_085628038.1">
    <property type="nucleotide sequence ID" value="NZ_JAFBWU010000012.1"/>
</dbReference>
<protein>
    <submittedName>
        <fullName evidence="2">Pyridoxamine 5'-phosphate oxidase family protein</fullName>
    </submittedName>
</protein>
<dbReference type="Pfam" id="PF01243">
    <property type="entry name" value="PNPOx_N"/>
    <property type="match status" value="1"/>
</dbReference>
<sequence>MRRIETIEDLEALYDAAVPASLSKVADHLTPSYRRWVEAAKFCVISTVGARGTHGTPRGDIDPVVRVADPHTILLPDWRGNNRLDGLRDLIEDPRIAFLFMIPGTKTTVRVNGKAWITDDADLRASFEKKNIQPATVIVTEVSEVYTQCAKALMRSGLWDGAPLPDGLPTVGDILADMTDGALGGPEYDANYEVNAIPRMW</sequence>
<reference evidence="2 5" key="1">
    <citation type="submission" date="2021-01" db="EMBL/GenBank/DDBJ databases">
        <title>Diatom-associated Roseobacters Show Island Model of Population Structure.</title>
        <authorList>
            <person name="Qu L."/>
            <person name="Feng X."/>
            <person name="Chen Y."/>
            <person name="Li L."/>
            <person name="Wang X."/>
            <person name="Hu Z."/>
            <person name="Wang H."/>
            <person name="Luo H."/>
        </authorList>
    </citation>
    <scope>NUCLEOTIDE SEQUENCE</scope>
    <source>
        <strain evidence="3 5">CC28-63</strain>
        <strain evidence="2">CC28-69</strain>
    </source>
</reference>
<dbReference type="InterPro" id="IPR012349">
    <property type="entry name" value="Split_barrel_FMN-bd"/>
</dbReference>
<evidence type="ECO:0000313" key="3">
    <source>
        <dbReference type="EMBL" id="MBM2418772.1"/>
    </source>
</evidence>
<dbReference type="EMBL" id="JAFBXE010000012">
    <property type="protein sequence ID" value="MBM2414102.1"/>
    <property type="molecule type" value="Genomic_DNA"/>
</dbReference>
<dbReference type="GeneID" id="62639765"/>
<dbReference type="Proteomes" id="UP000755667">
    <property type="component" value="Unassembled WGS sequence"/>
</dbReference>
<dbReference type="PANTHER" id="PTHR42815:SF2">
    <property type="entry name" value="FAD-BINDING, PUTATIVE (AFU_ORTHOLOGUE AFUA_6G07600)-RELATED"/>
    <property type="match status" value="1"/>
</dbReference>
<dbReference type="Gene3D" id="2.30.110.10">
    <property type="entry name" value="Electron Transport, Fmn-binding Protein, Chain A"/>
    <property type="match status" value="1"/>
</dbReference>
<proteinExistence type="predicted"/>
<dbReference type="SUPFAM" id="SSF50475">
    <property type="entry name" value="FMN-binding split barrel"/>
    <property type="match status" value="1"/>
</dbReference>
<keyword evidence="5" id="KW-1185">Reference proteome</keyword>
<name>A0A9Q2S6F9_9RHOB</name>
<dbReference type="Proteomes" id="UP000809440">
    <property type="component" value="Unassembled WGS sequence"/>
</dbReference>
<gene>
    <name evidence="2" type="ORF">JQX41_17415</name>
    <name evidence="3" type="ORF">JQX48_17430</name>
</gene>
<evidence type="ECO:0000313" key="5">
    <source>
        <dbReference type="Proteomes" id="UP000809440"/>
    </source>
</evidence>
<dbReference type="EMBL" id="JAFBXF010000012">
    <property type="protein sequence ID" value="MBM2418772.1"/>
    <property type="molecule type" value="Genomic_DNA"/>
</dbReference>
<dbReference type="InterPro" id="IPR011576">
    <property type="entry name" value="Pyridox_Oxase_N"/>
</dbReference>
<feature type="domain" description="Pyridoxamine 5'-phosphate oxidase N-terminal" evidence="1">
    <location>
        <begin position="29"/>
        <end position="149"/>
    </location>
</feature>
<accession>A0A9Q2S6F9</accession>
<evidence type="ECO:0000313" key="4">
    <source>
        <dbReference type="Proteomes" id="UP000755667"/>
    </source>
</evidence>
<dbReference type="AlphaFoldDB" id="A0A9Q2S6F9"/>
<dbReference type="PANTHER" id="PTHR42815">
    <property type="entry name" value="FAD-BINDING, PUTATIVE (AFU_ORTHOLOGUE AFUA_6G07600)-RELATED"/>
    <property type="match status" value="1"/>
</dbReference>
<dbReference type="OrthoDB" id="9790331at2"/>
<dbReference type="InterPro" id="IPR024029">
    <property type="entry name" value="Pyridox_Oxase_FMN-dep"/>
</dbReference>
<evidence type="ECO:0000259" key="1">
    <source>
        <dbReference type="Pfam" id="PF01243"/>
    </source>
</evidence>
<organism evidence="2 4">
    <name type="scientific">Marivita cryptomonadis</name>
    <dbReference type="NCBI Taxonomy" id="505252"/>
    <lineage>
        <taxon>Bacteria</taxon>
        <taxon>Pseudomonadati</taxon>
        <taxon>Pseudomonadota</taxon>
        <taxon>Alphaproteobacteria</taxon>
        <taxon>Rhodobacterales</taxon>
        <taxon>Roseobacteraceae</taxon>
        <taxon>Marivita</taxon>
    </lineage>
</organism>